<dbReference type="Proteomes" id="UP000030764">
    <property type="component" value="Unassembled WGS sequence"/>
</dbReference>
<organism evidence="3">
    <name type="scientific">Trichuris suis</name>
    <name type="common">pig whipworm</name>
    <dbReference type="NCBI Taxonomy" id="68888"/>
    <lineage>
        <taxon>Eukaryota</taxon>
        <taxon>Metazoa</taxon>
        <taxon>Ecdysozoa</taxon>
        <taxon>Nematoda</taxon>
        <taxon>Enoplea</taxon>
        <taxon>Dorylaimia</taxon>
        <taxon>Trichinellida</taxon>
        <taxon>Trichuridae</taxon>
        <taxon>Trichuris</taxon>
    </lineage>
</organism>
<sequence length="87" mass="9435">MNRIVSELVSVGDRIDDGDLAMTILCGLPDDWDVVVSSTCNLPESEFSCATVKRRLIAKWQRGTESSSRTAEAMTGKAAEGKSVDKK</sequence>
<proteinExistence type="predicted"/>
<dbReference type="EMBL" id="KL367520">
    <property type="protein sequence ID" value="KFD66896.1"/>
    <property type="molecule type" value="Genomic_DNA"/>
</dbReference>
<accession>A0A085NBQ0</accession>
<evidence type="ECO:0000313" key="2">
    <source>
        <dbReference type="EMBL" id="KFD56697.1"/>
    </source>
</evidence>
<dbReference type="OrthoDB" id="422839at2759"/>
<evidence type="ECO:0000313" key="3">
    <source>
        <dbReference type="EMBL" id="KFD66896.1"/>
    </source>
</evidence>
<evidence type="ECO:0000313" key="4">
    <source>
        <dbReference type="Proteomes" id="UP000030764"/>
    </source>
</evidence>
<reference evidence="3 4" key="1">
    <citation type="journal article" date="2014" name="Nat. Genet.">
        <title>Genome and transcriptome of the porcine whipworm Trichuris suis.</title>
        <authorList>
            <person name="Jex A.R."/>
            <person name="Nejsum P."/>
            <person name="Schwarz E.M."/>
            <person name="Hu L."/>
            <person name="Young N.D."/>
            <person name="Hall R.S."/>
            <person name="Korhonen P.K."/>
            <person name="Liao S."/>
            <person name="Thamsborg S."/>
            <person name="Xia J."/>
            <person name="Xu P."/>
            <person name="Wang S."/>
            <person name="Scheerlinck J.P."/>
            <person name="Hofmann A."/>
            <person name="Sternberg P.W."/>
            <person name="Wang J."/>
            <person name="Gasser R.B."/>
        </authorList>
    </citation>
    <scope>NUCLEOTIDE SEQUENCE [LARGE SCALE GENOMIC DNA]</scope>
    <source>
        <strain evidence="3">DCEP-RM93F</strain>
        <strain evidence="2">DCEP-RM93M</strain>
    </source>
</reference>
<protein>
    <submittedName>
        <fullName evidence="3">Uncharacterized protein</fullName>
    </submittedName>
</protein>
<gene>
    <name evidence="2" type="ORF">M513_02373</name>
    <name evidence="3" type="ORF">M514_02373</name>
</gene>
<dbReference type="EMBL" id="KL363192">
    <property type="protein sequence ID" value="KFD56697.1"/>
    <property type="molecule type" value="Genomic_DNA"/>
</dbReference>
<name>A0A085NBQ0_9BILA</name>
<feature type="region of interest" description="Disordered" evidence="1">
    <location>
        <begin position="62"/>
        <end position="87"/>
    </location>
</feature>
<evidence type="ECO:0000256" key="1">
    <source>
        <dbReference type="SAM" id="MobiDB-lite"/>
    </source>
</evidence>
<dbReference type="AlphaFoldDB" id="A0A085NBQ0"/>
<dbReference type="Proteomes" id="UP000030758">
    <property type="component" value="Unassembled WGS sequence"/>
</dbReference>
<keyword evidence="4" id="KW-1185">Reference proteome</keyword>